<evidence type="ECO:0000256" key="1">
    <source>
        <dbReference type="SAM" id="Phobius"/>
    </source>
</evidence>
<sequence>MPTKDEVDGSMVDLENDPKGKICNPMPEDDQPNTIYFRICYLLYIIVVAVILGLMIFRPYSFTGHPSISLIVDAFTGLSQNDTFDRFSPFFNFTLDVKRPRNLFGTPHDFCYFSGDVTVFYKEVKISDGPIEGYCVRKDGKQAIMLFAWGKDVEMPDILHNQLVDDARHGVAEVKVNLYLPISHSWYEFWVCRAKIGTMEAFPCN</sequence>
<dbReference type="AlphaFoldDB" id="A0A9Q0CBC3"/>
<evidence type="ECO:0000313" key="3">
    <source>
        <dbReference type="Proteomes" id="UP001151287"/>
    </source>
</evidence>
<dbReference type="OrthoDB" id="713616at2759"/>
<dbReference type="EMBL" id="JAMQYH010000004">
    <property type="protein sequence ID" value="KAJ1690737.1"/>
    <property type="molecule type" value="Genomic_DNA"/>
</dbReference>
<keyword evidence="1" id="KW-0472">Membrane</keyword>
<dbReference type="Proteomes" id="UP001151287">
    <property type="component" value="Unassembled WGS sequence"/>
</dbReference>
<dbReference type="PANTHER" id="PTHR33994">
    <property type="entry name" value="OS04G0515000 PROTEIN"/>
    <property type="match status" value="1"/>
</dbReference>
<protein>
    <submittedName>
        <fullName evidence="2">Uncharacterized protein</fullName>
    </submittedName>
</protein>
<accession>A0A9Q0CBC3</accession>
<keyword evidence="1" id="KW-1133">Transmembrane helix</keyword>
<evidence type="ECO:0000313" key="2">
    <source>
        <dbReference type="EMBL" id="KAJ1690737.1"/>
    </source>
</evidence>
<name>A0A9Q0CBC3_9POAL</name>
<comment type="caution">
    <text evidence="2">The sequence shown here is derived from an EMBL/GenBank/DDBJ whole genome shotgun (WGS) entry which is preliminary data.</text>
</comment>
<organism evidence="2 3">
    <name type="scientific">Rhynchospora breviuscula</name>
    <dbReference type="NCBI Taxonomy" id="2022672"/>
    <lineage>
        <taxon>Eukaryota</taxon>
        <taxon>Viridiplantae</taxon>
        <taxon>Streptophyta</taxon>
        <taxon>Embryophyta</taxon>
        <taxon>Tracheophyta</taxon>
        <taxon>Spermatophyta</taxon>
        <taxon>Magnoliopsida</taxon>
        <taxon>Liliopsida</taxon>
        <taxon>Poales</taxon>
        <taxon>Cyperaceae</taxon>
        <taxon>Cyperoideae</taxon>
        <taxon>Rhynchosporeae</taxon>
        <taxon>Rhynchospora</taxon>
    </lineage>
</organism>
<gene>
    <name evidence="2" type="ORF">LUZ63_014892</name>
</gene>
<keyword evidence="3" id="KW-1185">Reference proteome</keyword>
<keyword evidence="1" id="KW-0812">Transmembrane</keyword>
<feature type="transmembrane region" description="Helical" evidence="1">
    <location>
        <begin position="35"/>
        <end position="57"/>
    </location>
</feature>
<reference evidence="2" key="1">
    <citation type="journal article" date="2022" name="Cell">
        <title>Repeat-based holocentromeres influence genome architecture and karyotype evolution.</title>
        <authorList>
            <person name="Hofstatter P.G."/>
            <person name="Thangavel G."/>
            <person name="Lux T."/>
            <person name="Neumann P."/>
            <person name="Vondrak T."/>
            <person name="Novak P."/>
            <person name="Zhang M."/>
            <person name="Costa L."/>
            <person name="Castellani M."/>
            <person name="Scott A."/>
            <person name="Toegelov H."/>
            <person name="Fuchs J."/>
            <person name="Mata-Sucre Y."/>
            <person name="Dias Y."/>
            <person name="Vanzela A.L.L."/>
            <person name="Huettel B."/>
            <person name="Almeida C.C.S."/>
            <person name="Simkova H."/>
            <person name="Souza G."/>
            <person name="Pedrosa-Harand A."/>
            <person name="Macas J."/>
            <person name="Mayer K.F.X."/>
            <person name="Houben A."/>
            <person name="Marques A."/>
        </authorList>
    </citation>
    <scope>NUCLEOTIDE SEQUENCE</scope>
    <source>
        <strain evidence="2">RhyBre1mFocal</strain>
    </source>
</reference>
<proteinExistence type="predicted"/>